<keyword evidence="16" id="KW-1185">Reference proteome</keyword>
<dbReference type="PANTHER" id="PTHR22760">
    <property type="entry name" value="GLYCOSYLTRANSFERASE"/>
    <property type="match status" value="1"/>
</dbReference>
<comment type="similarity">
    <text evidence="3 12">Belongs to the glycosyltransferase 22 family.</text>
</comment>
<keyword evidence="9 12" id="KW-0472">Membrane</keyword>
<comment type="pathway">
    <text evidence="2">Protein modification; protein glycosylation.</text>
</comment>
<dbReference type="GO" id="GO:0005789">
    <property type="term" value="C:endoplasmic reticulum membrane"/>
    <property type="evidence" value="ECO:0007669"/>
    <property type="project" value="UniProtKB-SubCell"/>
</dbReference>
<sequence>MVKRLLISANMQDCNSTKIPLHGGDVQRNERANNMANDEHKRPRMDFIEGLAFHLLEDHLKEISKISNRSTDVKAFVTKNFAVVQTNDHPNRLLDPIYSNYVNTRKNIPNTSKMSQIMMIIAAAHLVYCPFTKVEESFNLQAMHDILYHKLNLSAYDHHDFPGVVPRTFIGPLFISILVSPFAALIQYFELNKFWAQYLVRAALGGCVITSFHILSKSLENVFGSTWLQWFIAITVTQSHFMFYLTRPLPNIFALPLVLLAVNGWVNNNNKAFIGFSAAAIIIFRAELALFLGLLLLYDLIFRRITLKELILISIPSAFGFLSLTVIIDSIFWNRPLWPEGEVLWFNTVLNRSSDYGTSPFLWYFYSAIPRGLASSVLLVPLGAALDSRVRKLLIPSLLFVLLYSFLPHKELRFIIYVFPLLNVAAATACHRIWENREKSPLQHLLSYGICGHLLLNALFTIFLLAISSTNYPGGAAMSRIHRIAKDEPVVILHIDNLAAQTGVSRFTQIHPNWTYCKIENIVPGSKQSFTYTHLIAEGKSKFSNKLKPYSRTHNIVDTIEAFHQISFDYLTMSPVKIKTKPVLYILRRKDNYEEFLEVNGEEDLNDEEHSDLDSVSESTEFQIGGIKDNVKQVIKEFKEEMVNKPQFPEKERLSRVIRKDSIESNSKYDKKSNEVKIHVDESDTSQKVGIKNSMKKLIKELKEEERSESGTDETGEFKEKGSREKFKTFKQNKLLTKDNLEDKQPVLTKKTLKEYQIKEPFEIDGNINSKDKLRDKSLQENLDSTKEYNTKRKLKHPPLRELTQIDITYRDENKNDFLEENNVDDKLSDFGVDNSISNTNVDTCGDNMCEFLNYKVEEKIDKEIDLYNVTESKRIILDNQKDVQGVKESIKKVINDFKKRKMENISAEMSKENDQHLSGTKELIKSIIKEEKENLEKEELAKIQEDILNVIDTNPNIINKNLIKDKVKEAFLSYNPSISDVSIDTKKSPKIKLPTLRKASLEYVVTKENLKIKLKNTVFQSAVDEHEAESFLKLKNDNDQTVEIMSEESEENYNTPSITSDETVAFYQRPEENDEESVSDFHKQFEEANKQIERIIRSIDDIFDNVVDENAEQN</sequence>
<dbReference type="GO" id="GO:0052917">
    <property type="term" value="F:dol-P-Man:Man(7)GlcNAc(2)-PP-Dol alpha-1,6-mannosyltransferase activity"/>
    <property type="evidence" value="ECO:0007669"/>
    <property type="project" value="UniProtKB-EC"/>
</dbReference>
<keyword evidence="4 12" id="KW-0328">Glycosyltransferase</keyword>
<dbReference type="GO" id="GO:0006487">
    <property type="term" value="P:protein N-linked glycosylation"/>
    <property type="evidence" value="ECO:0007669"/>
    <property type="project" value="TreeGrafter"/>
</dbReference>
<dbReference type="AlphaFoldDB" id="A0AAN7PBY1"/>
<feature type="transmembrane region" description="Helical" evidence="12">
    <location>
        <begin position="272"/>
        <end position="298"/>
    </location>
</feature>
<gene>
    <name evidence="15" type="ORF">RN001_001656</name>
</gene>
<comment type="function">
    <text evidence="10">Mannosyltransferase that operates in the biosynthetic pathway of dolichol-linked oligosaccharides, the glycan precursors employed in protein asparagine (N)-glycosylation. The assembly of dolichol-linked oligosaccharides begins on the cytosolic side of the endoplasmic reticulum membrane and finishes in its lumen. The sequential addition of sugars to dolichol pyrophosphate produces dolichol-linked oligosaccharides containing fourteen sugars, including two GlcNAcs, nine mannoses and three glucoses. Once assembled, the oligosaccharide is transferred from the lipid to nascent proteins by oligosaccharyltransferases. In the lumen of the endoplasmic reticulum, adds the eighth mannose residue in an alpha-1,6 linkage onto Man(7)GlcNAc(2)-PP-dolichol to produce Man(8)GlcNAc(2)-PP-dolichol.</text>
</comment>
<feature type="coiled-coil region" evidence="13">
    <location>
        <begin position="896"/>
        <end position="942"/>
    </location>
</feature>
<feature type="transmembrane region" description="Helical" evidence="12">
    <location>
        <begin position="198"/>
        <end position="215"/>
    </location>
</feature>
<keyword evidence="8 12" id="KW-1133">Transmembrane helix</keyword>
<evidence type="ECO:0000256" key="13">
    <source>
        <dbReference type="SAM" id="Coils"/>
    </source>
</evidence>
<evidence type="ECO:0000256" key="11">
    <source>
        <dbReference type="ARBA" id="ARBA00048899"/>
    </source>
</evidence>
<evidence type="ECO:0000256" key="5">
    <source>
        <dbReference type="ARBA" id="ARBA00022679"/>
    </source>
</evidence>
<evidence type="ECO:0000256" key="14">
    <source>
        <dbReference type="SAM" id="MobiDB-lite"/>
    </source>
</evidence>
<comment type="catalytic activity">
    <reaction evidence="11">
        <text>an alpha-D-Man-(1-&gt;2)-alpha-D-Man-(1-&gt;2)-alpha-D-Man-(1-&gt;3)-[alpha-D-Man-(1-&gt;2)-alpha-D-Man-(1-&gt;3)-alpha-D-Man-(1-&gt;6)]-beta-D-Man-(1-&gt;4)-beta-D-GlcNAc-(1-&gt;4)-alpha-D-GlcNAc-diphospho-di-trans,poly-cis-dolichol + a di-trans,poly-cis-dolichyl beta-D-mannosyl phosphate = an alpha-D-Man-(1-&gt;2)-alpha-D-Man-(1-&gt;2)-alpha-D-Man-(1-&gt;3)-[alpha-D-Man-(1-&gt;2)-alpha-D-Man-(1-&gt;3)-[alpha-D-Man-(1-&gt;6)]-alpha-D-Man-(1-&gt;6)]-beta-D-Man-(1-&gt;4)-beta-D-GlcNAc-(1-&gt;4)-alpha-D-GlcNAc-diphospho-di-trans,poly-cis-dolichol + a di-trans,poly-cis-dolichyl phosphate + H(+)</text>
        <dbReference type="Rhea" id="RHEA:29535"/>
        <dbReference type="Rhea" id="RHEA-COMP:19498"/>
        <dbReference type="Rhea" id="RHEA-COMP:19501"/>
        <dbReference type="Rhea" id="RHEA-COMP:19518"/>
        <dbReference type="Rhea" id="RHEA-COMP:19519"/>
        <dbReference type="ChEBI" id="CHEBI:15378"/>
        <dbReference type="ChEBI" id="CHEBI:57683"/>
        <dbReference type="ChEBI" id="CHEBI:58211"/>
        <dbReference type="ChEBI" id="CHEBI:132517"/>
        <dbReference type="ChEBI" id="CHEBI:132519"/>
        <dbReference type="EC" id="2.4.1.260"/>
    </reaction>
    <physiologicalReaction direction="left-to-right" evidence="11">
        <dbReference type="Rhea" id="RHEA:29536"/>
    </physiologicalReaction>
</comment>
<feature type="transmembrane region" description="Helical" evidence="12">
    <location>
        <begin position="361"/>
        <end position="386"/>
    </location>
</feature>
<dbReference type="EMBL" id="JARPUR010000001">
    <property type="protein sequence ID" value="KAK4885385.1"/>
    <property type="molecule type" value="Genomic_DNA"/>
</dbReference>
<evidence type="ECO:0000256" key="6">
    <source>
        <dbReference type="ARBA" id="ARBA00022692"/>
    </source>
</evidence>
<keyword evidence="13" id="KW-0175">Coiled coil</keyword>
<protein>
    <recommendedName>
        <fullName evidence="12">Mannosyltransferase</fullName>
        <ecNumber evidence="12">2.4.1.-</ecNumber>
    </recommendedName>
</protein>
<comment type="subcellular location">
    <subcellularLocation>
        <location evidence="1 12">Endoplasmic reticulum membrane</location>
        <topology evidence="1 12">Multi-pass membrane protein</topology>
    </subcellularLocation>
</comment>
<evidence type="ECO:0000256" key="2">
    <source>
        <dbReference type="ARBA" id="ARBA00004922"/>
    </source>
</evidence>
<accession>A0AAN7PBY1</accession>
<evidence type="ECO:0000256" key="7">
    <source>
        <dbReference type="ARBA" id="ARBA00022824"/>
    </source>
</evidence>
<feature type="region of interest" description="Disordered" evidence="14">
    <location>
        <begin position="702"/>
        <end position="723"/>
    </location>
</feature>
<dbReference type="EC" id="2.4.1.-" evidence="12"/>
<evidence type="ECO:0000256" key="3">
    <source>
        <dbReference type="ARBA" id="ARBA00007063"/>
    </source>
</evidence>
<feature type="transmembrane region" description="Helical" evidence="12">
    <location>
        <begin position="414"/>
        <end position="434"/>
    </location>
</feature>
<proteinExistence type="inferred from homology"/>
<keyword evidence="7 12" id="KW-0256">Endoplasmic reticulum</keyword>
<feature type="transmembrane region" description="Helical" evidence="12">
    <location>
        <begin position="169"/>
        <end position="186"/>
    </location>
</feature>
<feature type="transmembrane region" description="Helical" evidence="12">
    <location>
        <begin position="227"/>
        <end position="244"/>
    </location>
</feature>
<feature type="transmembrane region" description="Helical" evidence="12">
    <location>
        <begin position="249"/>
        <end position="266"/>
    </location>
</feature>
<dbReference type="InterPro" id="IPR005599">
    <property type="entry name" value="GPI_mannosylTrfase"/>
</dbReference>
<name>A0AAN7PBY1_9COLE</name>
<evidence type="ECO:0000313" key="16">
    <source>
        <dbReference type="Proteomes" id="UP001353858"/>
    </source>
</evidence>
<evidence type="ECO:0000256" key="12">
    <source>
        <dbReference type="RuleBase" id="RU363075"/>
    </source>
</evidence>
<evidence type="ECO:0000256" key="4">
    <source>
        <dbReference type="ARBA" id="ARBA00022676"/>
    </source>
</evidence>
<evidence type="ECO:0000256" key="10">
    <source>
        <dbReference type="ARBA" id="ARBA00044721"/>
    </source>
</evidence>
<reference evidence="16" key="1">
    <citation type="submission" date="2023-01" db="EMBL/GenBank/DDBJ databases">
        <title>Key to firefly adult light organ development and bioluminescence: homeobox transcription factors regulate luciferase expression and transportation to peroxisome.</title>
        <authorList>
            <person name="Fu X."/>
        </authorList>
    </citation>
    <scope>NUCLEOTIDE SEQUENCE [LARGE SCALE GENOMIC DNA]</scope>
</reference>
<keyword evidence="5" id="KW-0808">Transferase</keyword>
<evidence type="ECO:0000313" key="15">
    <source>
        <dbReference type="EMBL" id="KAK4885385.1"/>
    </source>
</evidence>
<dbReference type="Pfam" id="PF03901">
    <property type="entry name" value="Glyco_transf_22"/>
    <property type="match status" value="1"/>
</dbReference>
<evidence type="ECO:0000256" key="1">
    <source>
        <dbReference type="ARBA" id="ARBA00004477"/>
    </source>
</evidence>
<dbReference type="PANTHER" id="PTHR22760:SF1">
    <property type="entry name" value="DOL-P-MAN:MAN(7)GLCNAC(2)-PP-DOL ALPHA-1,6-MANNOSYLTRANSFERASE"/>
    <property type="match status" value="1"/>
</dbReference>
<keyword evidence="6 12" id="KW-0812">Transmembrane</keyword>
<feature type="transmembrane region" description="Helical" evidence="12">
    <location>
        <begin position="393"/>
        <end position="408"/>
    </location>
</feature>
<feature type="transmembrane region" description="Helical" evidence="12">
    <location>
        <begin position="310"/>
        <end position="333"/>
    </location>
</feature>
<feature type="transmembrane region" description="Helical" evidence="12">
    <location>
        <begin position="446"/>
        <end position="467"/>
    </location>
</feature>
<dbReference type="Proteomes" id="UP001353858">
    <property type="component" value="Unassembled WGS sequence"/>
</dbReference>
<evidence type="ECO:0000256" key="9">
    <source>
        <dbReference type="ARBA" id="ARBA00023136"/>
    </source>
</evidence>
<evidence type="ECO:0000256" key="8">
    <source>
        <dbReference type="ARBA" id="ARBA00022989"/>
    </source>
</evidence>
<organism evidence="15 16">
    <name type="scientific">Aquatica leii</name>
    <dbReference type="NCBI Taxonomy" id="1421715"/>
    <lineage>
        <taxon>Eukaryota</taxon>
        <taxon>Metazoa</taxon>
        <taxon>Ecdysozoa</taxon>
        <taxon>Arthropoda</taxon>
        <taxon>Hexapoda</taxon>
        <taxon>Insecta</taxon>
        <taxon>Pterygota</taxon>
        <taxon>Neoptera</taxon>
        <taxon>Endopterygota</taxon>
        <taxon>Coleoptera</taxon>
        <taxon>Polyphaga</taxon>
        <taxon>Elateriformia</taxon>
        <taxon>Elateroidea</taxon>
        <taxon>Lampyridae</taxon>
        <taxon>Luciolinae</taxon>
        <taxon>Aquatica</taxon>
    </lineage>
</organism>
<comment type="caution">
    <text evidence="15">The sequence shown here is derived from an EMBL/GenBank/DDBJ whole genome shotgun (WGS) entry which is preliminary data.</text>
</comment>